<organism evidence="3 4">
    <name type="scientific">Humibacter ginsenosidimutans</name>
    <dbReference type="NCBI Taxonomy" id="2599293"/>
    <lineage>
        <taxon>Bacteria</taxon>
        <taxon>Bacillati</taxon>
        <taxon>Actinomycetota</taxon>
        <taxon>Actinomycetes</taxon>
        <taxon>Micrococcales</taxon>
        <taxon>Microbacteriaceae</taxon>
        <taxon>Humibacter</taxon>
    </lineage>
</organism>
<keyword evidence="4" id="KW-1185">Reference proteome</keyword>
<dbReference type="Proteomes" id="UP000320216">
    <property type="component" value="Chromosome"/>
</dbReference>
<dbReference type="Pfam" id="PF04069">
    <property type="entry name" value="OpuAC"/>
    <property type="match status" value="1"/>
</dbReference>
<accession>A0A5B8M131</accession>
<dbReference type="KEGG" id="huw:FPZ11_03525"/>
<dbReference type="SUPFAM" id="SSF53850">
    <property type="entry name" value="Periplasmic binding protein-like II"/>
    <property type="match status" value="1"/>
</dbReference>
<dbReference type="GO" id="GO:0022857">
    <property type="term" value="F:transmembrane transporter activity"/>
    <property type="evidence" value="ECO:0007669"/>
    <property type="project" value="InterPro"/>
</dbReference>
<gene>
    <name evidence="3" type="ORF">FPZ11_03525</name>
</gene>
<dbReference type="PROSITE" id="PS51257">
    <property type="entry name" value="PROKAR_LIPOPROTEIN"/>
    <property type="match status" value="1"/>
</dbReference>
<keyword evidence="1" id="KW-0732">Signal</keyword>
<feature type="chain" id="PRO_5038786436" evidence="1">
    <location>
        <begin position="23"/>
        <end position="310"/>
    </location>
</feature>
<dbReference type="EMBL" id="CP042305">
    <property type="protein sequence ID" value="QDZ13976.1"/>
    <property type="molecule type" value="Genomic_DNA"/>
</dbReference>
<evidence type="ECO:0000259" key="2">
    <source>
        <dbReference type="Pfam" id="PF04069"/>
    </source>
</evidence>
<name>A0A5B8M131_9MICO</name>
<dbReference type="RefSeq" id="WP_146318422.1">
    <property type="nucleotide sequence ID" value="NZ_CP042305.1"/>
</dbReference>
<protein>
    <submittedName>
        <fullName evidence="3">ABC transporter substrate-binding protein</fullName>
    </submittedName>
</protein>
<dbReference type="GO" id="GO:0043190">
    <property type="term" value="C:ATP-binding cassette (ABC) transporter complex"/>
    <property type="evidence" value="ECO:0007669"/>
    <property type="project" value="InterPro"/>
</dbReference>
<evidence type="ECO:0000256" key="1">
    <source>
        <dbReference type="SAM" id="SignalP"/>
    </source>
</evidence>
<dbReference type="AlphaFoldDB" id="A0A5B8M131"/>
<dbReference type="Gene3D" id="3.40.190.120">
    <property type="entry name" value="Osmoprotection protein (prox), domain 2"/>
    <property type="match status" value="1"/>
</dbReference>
<feature type="signal peptide" evidence="1">
    <location>
        <begin position="1"/>
        <end position="22"/>
    </location>
</feature>
<feature type="domain" description="ABC-type glycine betaine transport system substrate-binding" evidence="2">
    <location>
        <begin position="43"/>
        <end position="304"/>
    </location>
</feature>
<dbReference type="CDD" id="cd13606">
    <property type="entry name" value="PBP2_ProX_like"/>
    <property type="match status" value="1"/>
</dbReference>
<evidence type="ECO:0000313" key="4">
    <source>
        <dbReference type="Proteomes" id="UP000320216"/>
    </source>
</evidence>
<dbReference type="Gene3D" id="3.40.190.10">
    <property type="entry name" value="Periplasmic binding protein-like II"/>
    <property type="match status" value="1"/>
</dbReference>
<dbReference type="OrthoDB" id="9781705at2"/>
<sequence>MSLKTRGIALAAVAAVSALALAGCSSGNPLDSSTTSSAKSGGSIVVGSANFPESEIIAQIYTQALQDNGVNASIKPNIGAREVYLKALQDGSIDLVPEYSGSLLQYYNPKSPAQSSDDVYAALSDALPKGFEVLNQSKAEDKDSYNVTKAFSEKWGVTSLADLTKVTTPLTVGANPEFAERPYGIKGLKSAYGVTATLDPISDGGGPLTVKALQDGTVQLADIYTTSSAIKDNGFVTLKDPKNIIIAENVVPIINDKKVTVKVKNVLNAVSAALTTDDLVTMNDKSSGSAKESAAQIAKEWLAQENLFTK</sequence>
<reference evidence="3 4" key="1">
    <citation type="submission" date="2019-07" db="EMBL/GenBank/DDBJ databases">
        <title>Full genome sequence of Humibacter sp. WJ7-1.</title>
        <authorList>
            <person name="Im W.-T."/>
        </authorList>
    </citation>
    <scope>NUCLEOTIDE SEQUENCE [LARGE SCALE GENOMIC DNA]</scope>
    <source>
        <strain evidence="3 4">WJ7-1</strain>
    </source>
</reference>
<proteinExistence type="predicted"/>
<dbReference type="InterPro" id="IPR007210">
    <property type="entry name" value="ABC_Gly_betaine_transp_sub-bd"/>
</dbReference>
<evidence type="ECO:0000313" key="3">
    <source>
        <dbReference type="EMBL" id="QDZ13976.1"/>
    </source>
</evidence>